<keyword evidence="1" id="KW-0732">Signal</keyword>
<dbReference type="EMBL" id="GGFL01008469">
    <property type="protein sequence ID" value="MBW72647.1"/>
    <property type="molecule type" value="Transcribed_RNA"/>
</dbReference>
<organism evidence="2">
    <name type="scientific">Anopheles darlingi</name>
    <name type="common">Mosquito</name>
    <dbReference type="NCBI Taxonomy" id="43151"/>
    <lineage>
        <taxon>Eukaryota</taxon>
        <taxon>Metazoa</taxon>
        <taxon>Ecdysozoa</taxon>
        <taxon>Arthropoda</taxon>
        <taxon>Hexapoda</taxon>
        <taxon>Insecta</taxon>
        <taxon>Pterygota</taxon>
        <taxon>Neoptera</taxon>
        <taxon>Endopterygota</taxon>
        <taxon>Diptera</taxon>
        <taxon>Nematocera</taxon>
        <taxon>Culicoidea</taxon>
        <taxon>Culicidae</taxon>
        <taxon>Anophelinae</taxon>
        <taxon>Anopheles</taxon>
    </lineage>
</organism>
<accession>A0A2M4D517</accession>
<reference evidence="2" key="1">
    <citation type="submission" date="2018-01" db="EMBL/GenBank/DDBJ databases">
        <title>An insight into the sialome of Amazonian anophelines.</title>
        <authorList>
            <person name="Ribeiro J.M."/>
            <person name="Scarpassa V."/>
            <person name="Calvo E."/>
        </authorList>
    </citation>
    <scope>NUCLEOTIDE SEQUENCE</scope>
</reference>
<sequence length="96" mass="11067">MPAVKCILRYRSCIFALSLLLSLFFRHGQRCNATGVCLVWSSESTIVWLAPHRLCLLFRIVPPQCALLVFVQTRFSALHQVPHWWHHSHGSESLLQ</sequence>
<protein>
    <submittedName>
        <fullName evidence="2">Putative secreted protein</fullName>
    </submittedName>
</protein>
<evidence type="ECO:0000313" key="2">
    <source>
        <dbReference type="EMBL" id="MBW72647.1"/>
    </source>
</evidence>
<name>A0A2M4D517_ANODA</name>
<evidence type="ECO:0000256" key="1">
    <source>
        <dbReference type="SAM" id="SignalP"/>
    </source>
</evidence>
<proteinExistence type="predicted"/>
<dbReference type="AlphaFoldDB" id="A0A2M4D517"/>
<feature type="chain" id="PRO_5014759895" evidence="1">
    <location>
        <begin position="29"/>
        <end position="96"/>
    </location>
</feature>
<feature type="signal peptide" evidence="1">
    <location>
        <begin position="1"/>
        <end position="28"/>
    </location>
</feature>